<evidence type="ECO:0000256" key="4">
    <source>
        <dbReference type="ARBA" id="ARBA00023136"/>
    </source>
</evidence>
<feature type="transmembrane region" description="Helical" evidence="6">
    <location>
        <begin position="127"/>
        <end position="149"/>
    </location>
</feature>
<evidence type="ECO:0000256" key="6">
    <source>
        <dbReference type="SAM" id="Phobius"/>
    </source>
</evidence>
<dbReference type="InterPro" id="IPR009908">
    <property type="entry name" value="Methylamine_util_MauE"/>
</dbReference>
<organism evidence="8 9">
    <name type="scientific">Barnesiella viscericola DSM 18177</name>
    <dbReference type="NCBI Taxonomy" id="880074"/>
    <lineage>
        <taxon>Bacteria</taxon>
        <taxon>Pseudomonadati</taxon>
        <taxon>Bacteroidota</taxon>
        <taxon>Bacteroidia</taxon>
        <taxon>Bacteroidales</taxon>
        <taxon>Barnesiellaceae</taxon>
        <taxon>Barnesiella</taxon>
    </lineage>
</organism>
<gene>
    <name evidence="8" type="ORF">BARVI_03350</name>
</gene>
<keyword evidence="9" id="KW-1185">Reference proteome</keyword>
<dbReference type="HOGENOM" id="CLU_041394_0_0_10"/>
<dbReference type="Proteomes" id="UP000018901">
    <property type="component" value="Chromosome"/>
</dbReference>
<evidence type="ECO:0000259" key="7">
    <source>
        <dbReference type="Pfam" id="PF07291"/>
    </source>
</evidence>
<feature type="transmembrane region" description="Helical" evidence="6">
    <location>
        <begin position="96"/>
        <end position="115"/>
    </location>
</feature>
<comment type="subcellular location">
    <subcellularLocation>
        <location evidence="1">Membrane</location>
        <topology evidence="1">Multi-pass membrane protein</topology>
    </subcellularLocation>
</comment>
<keyword evidence="2 6" id="KW-0812">Transmembrane</keyword>
<name>W0ESB2_9BACT</name>
<feature type="transmembrane region" description="Helical" evidence="6">
    <location>
        <begin position="20"/>
        <end position="39"/>
    </location>
</feature>
<accession>W0ESB2</accession>
<dbReference type="GeneID" id="90528485"/>
<dbReference type="GO" id="GO:0016020">
    <property type="term" value="C:membrane"/>
    <property type="evidence" value="ECO:0007669"/>
    <property type="project" value="UniProtKB-SubCell"/>
</dbReference>
<dbReference type="PATRIC" id="fig|880074.11.peg.702"/>
<feature type="region of interest" description="Disordered" evidence="5">
    <location>
        <begin position="445"/>
        <end position="507"/>
    </location>
</feature>
<feature type="transmembrane region" description="Helical" evidence="6">
    <location>
        <begin position="161"/>
        <end position="181"/>
    </location>
</feature>
<dbReference type="RefSeq" id="WP_025277847.1">
    <property type="nucleotide sequence ID" value="NZ_CP007034.1"/>
</dbReference>
<feature type="domain" description="Methylamine utilisation protein MauE" evidence="7">
    <location>
        <begin position="15"/>
        <end position="148"/>
    </location>
</feature>
<dbReference type="STRING" id="880074.BARVI_03350"/>
<keyword evidence="4 6" id="KW-0472">Membrane</keyword>
<feature type="transmembrane region" description="Helical" evidence="6">
    <location>
        <begin position="398"/>
        <end position="428"/>
    </location>
</feature>
<dbReference type="NCBIfam" id="NF045576">
    <property type="entry name" value="BT_3928_fam"/>
    <property type="match status" value="1"/>
</dbReference>
<protein>
    <recommendedName>
        <fullName evidence="7">Methylamine utilisation protein MauE domain-containing protein</fullName>
    </recommendedName>
</protein>
<evidence type="ECO:0000256" key="1">
    <source>
        <dbReference type="ARBA" id="ARBA00004141"/>
    </source>
</evidence>
<evidence type="ECO:0000256" key="3">
    <source>
        <dbReference type="ARBA" id="ARBA00022989"/>
    </source>
</evidence>
<dbReference type="EMBL" id="CP007034">
    <property type="protein sequence ID" value="AHF12011.1"/>
    <property type="molecule type" value="Genomic_DNA"/>
</dbReference>
<evidence type="ECO:0000313" key="9">
    <source>
        <dbReference type="Proteomes" id="UP000018901"/>
    </source>
</evidence>
<dbReference type="Pfam" id="PF07291">
    <property type="entry name" value="MauE"/>
    <property type="match status" value="1"/>
</dbReference>
<feature type="transmembrane region" description="Helical" evidence="6">
    <location>
        <begin position="59"/>
        <end position="84"/>
    </location>
</feature>
<proteinExistence type="predicted"/>
<sequence length="507" mass="57813">MESKTINEKRKALLMKWLVFLFRLVVGGTFVFSGFVKALDPYGTAYKFEDYFAAFHLEFLSSFTLLFSVALSVVEFLLGVHLLFGSYRKSTPRLVFLFLCVMTPLTLYLAIANPISDCGCFGDAVHLSNWATFFKNVVLLGLTVFLLYTSKRLRGLYNKEVQWLTGLYSLVFVLFFCYIGINYQPYLDFRPYKIGVNIPEALTSGEPQREFVFIYEKDGKQQEFTLDNLPPEEEGWSFVDRYEKETEAPQTQAPAIDEFTIYRGAVDVTDEIINDESYCILLLSPDLSKADDSEVDRINELYDYCVEWGYKFVCVTSSSPREAEVWLENTGAEYPLCFMDKTTIRTIARGNPCVLLLKGGTILRKTAPSQLPDETQLTWPLDQLDYGRPELYRPQRRIGFIFVAYLFPMLVLLLTEKMVAMIIGRIKLWRLNRIRRRRAERDALAAVGESGGDDASQDPESTGEAGDSRPEEAQPGAALEPEPEAPEPPADDRAESQEKPEEREIIK</sequence>
<dbReference type="AlphaFoldDB" id="W0ESB2"/>
<dbReference type="GO" id="GO:0030416">
    <property type="term" value="P:methylamine metabolic process"/>
    <property type="evidence" value="ECO:0007669"/>
    <property type="project" value="InterPro"/>
</dbReference>
<evidence type="ECO:0000313" key="8">
    <source>
        <dbReference type="EMBL" id="AHF12011.1"/>
    </source>
</evidence>
<dbReference type="eggNOG" id="COG2259">
    <property type="taxonomic scope" value="Bacteria"/>
</dbReference>
<reference evidence="8 9" key="1">
    <citation type="submission" date="2013-12" db="EMBL/GenBank/DDBJ databases">
        <authorList>
            <consortium name="DOE Joint Genome Institute"/>
            <person name="Eisen J."/>
            <person name="Huntemann M."/>
            <person name="Han J."/>
            <person name="Chen A."/>
            <person name="Kyrpides N."/>
            <person name="Mavromatis K."/>
            <person name="Markowitz V."/>
            <person name="Palaniappan K."/>
            <person name="Ivanova N."/>
            <person name="Schaumberg A."/>
            <person name="Pati A."/>
            <person name="Liolios K."/>
            <person name="Nordberg H.P."/>
            <person name="Cantor M.N."/>
            <person name="Hua S.X."/>
            <person name="Woyke T."/>
        </authorList>
    </citation>
    <scope>NUCLEOTIDE SEQUENCE [LARGE SCALE GENOMIC DNA]</scope>
    <source>
        <strain evidence="9">DSM 18177</strain>
    </source>
</reference>
<evidence type="ECO:0000256" key="2">
    <source>
        <dbReference type="ARBA" id="ARBA00022692"/>
    </source>
</evidence>
<evidence type="ECO:0000256" key="5">
    <source>
        <dbReference type="SAM" id="MobiDB-lite"/>
    </source>
</evidence>
<dbReference type="KEGG" id="bvs:BARVI_03350"/>
<keyword evidence="3 6" id="KW-1133">Transmembrane helix</keyword>
<feature type="compositionally biased region" description="Basic and acidic residues" evidence="5">
    <location>
        <begin position="490"/>
        <end position="507"/>
    </location>
</feature>